<reference evidence="1 2" key="1">
    <citation type="submission" date="2021-01" db="EMBL/GenBank/DDBJ databases">
        <title>Whole genome shotgun sequence of Microbispora corallina NBRC 16416.</title>
        <authorList>
            <person name="Komaki H."/>
            <person name="Tamura T."/>
        </authorList>
    </citation>
    <scope>NUCLEOTIDE SEQUENCE [LARGE SCALE GENOMIC DNA]</scope>
    <source>
        <strain evidence="1 2">NBRC 16416</strain>
    </source>
</reference>
<dbReference type="RefSeq" id="WP_204061430.1">
    <property type="nucleotide sequence ID" value="NZ_BAAAGP010000030.1"/>
</dbReference>
<dbReference type="EMBL" id="BOOC01000059">
    <property type="protein sequence ID" value="GIH44433.1"/>
    <property type="molecule type" value="Genomic_DNA"/>
</dbReference>
<organism evidence="1 2">
    <name type="scientific">Microbispora corallina</name>
    <dbReference type="NCBI Taxonomy" id="83302"/>
    <lineage>
        <taxon>Bacteria</taxon>
        <taxon>Bacillati</taxon>
        <taxon>Actinomycetota</taxon>
        <taxon>Actinomycetes</taxon>
        <taxon>Streptosporangiales</taxon>
        <taxon>Streptosporangiaceae</taxon>
        <taxon>Microbispora</taxon>
    </lineage>
</organism>
<gene>
    <name evidence="1" type="ORF">Mco01_74330</name>
</gene>
<evidence type="ECO:0000313" key="2">
    <source>
        <dbReference type="Proteomes" id="UP000603904"/>
    </source>
</evidence>
<dbReference type="Proteomes" id="UP000603904">
    <property type="component" value="Unassembled WGS sequence"/>
</dbReference>
<name>A0ABQ4GBS2_9ACTN</name>
<sequence length="248" mass="27562">MAGLKQRPGDQPLPIVNNEPDIQTQVIADIEHRREVGIQRYGTALQPFNGRDALRDLYEELLDGAMYAKQSMVERDKSTGQEQAEWDLAMTYLVSDSALTCPRTDCGEDILTDDLPPYEFGTLWDALWRHEAEHDGLEATRCTVVDVPGVGSARVQGDLDEQGAAHLAEVVKAAQRKHVEDLKAQGRDELRDTLLALRAQWAGRRAEREAHRETADGPTARLASIEHDIYARVIGELDEVLSALGVAR</sequence>
<proteinExistence type="predicted"/>
<protein>
    <submittedName>
        <fullName evidence="1">Uncharacterized protein</fullName>
    </submittedName>
</protein>
<comment type="caution">
    <text evidence="1">The sequence shown here is derived from an EMBL/GenBank/DDBJ whole genome shotgun (WGS) entry which is preliminary data.</text>
</comment>
<keyword evidence="2" id="KW-1185">Reference proteome</keyword>
<evidence type="ECO:0000313" key="1">
    <source>
        <dbReference type="EMBL" id="GIH44433.1"/>
    </source>
</evidence>
<accession>A0ABQ4GBS2</accession>